<keyword evidence="1" id="KW-0812">Transmembrane</keyword>
<name>A0A136KHN6_9BACT</name>
<feature type="transmembrane region" description="Helical" evidence="1">
    <location>
        <begin position="109"/>
        <end position="126"/>
    </location>
</feature>
<keyword evidence="1" id="KW-0472">Membrane</keyword>
<protein>
    <submittedName>
        <fullName evidence="2">Uncharacterized protein</fullName>
    </submittedName>
</protein>
<keyword evidence="1" id="KW-1133">Transmembrane helix</keyword>
<dbReference type="Proteomes" id="UP000070449">
    <property type="component" value="Unassembled WGS sequence"/>
</dbReference>
<dbReference type="AlphaFoldDB" id="A0A136KHN6"/>
<feature type="transmembrane region" description="Helical" evidence="1">
    <location>
        <begin position="70"/>
        <end position="88"/>
    </location>
</feature>
<reference evidence="2 3" key="1">
    <citation type="submission" date="2015-02" db="EMBL/GenBank/DDBJ databases">
        <title>Improved understanding of the partial-nitritation anammox process through 23 genomes representing the majority of the microbial community.</title>
        <authorList>
            <person name="Speth D.R."/>
            <person name="In T Zandt M."/>
            <person name="Guerrero Cruz S."/>
            <person name="Jetten M.S."/>
            <person name="Dutilh B.E."/>
        </authorList>
    </citation>
    <scope>NUCLEOTIDE SEQUENCE [LARGE SCALE GENOMIC DNA]</scope>
    <source>
        <strain evidence="2">OLB21</strain>
    </source>
</reference>
<organism evidence="2 3">
    <name type="scientific">candidate division WS6 bacterium OLB21</name>
    <dbReference type="NCBI Taxonomy" id="1617427"/>
    <lineage>
        <taxon>Bacteria</taxon>
        <taxon>Candidatus Dojkabacteria</taxon>
    </lineage>
</organism>
<accession>A0A136KHN6</accession>
<gene>
    <name evidence="2" type="ORF">UZ20_WS6002000658</name>
</gene>
<evidence type="ECO:0000256" key="1">
    <source>
        <dbReference type="SAM" id="Phobius"/>
    </source>
</evidence>
<evidence type="ECO:0000313" key="3">
    <source>
        <dbReference type="Proteomes" id="UP000070449"/>
    </source>
</evidence>
<dbReference type="STRING" id="1617427.UZ20_WS6002000658"/>
<sequence>MRQSVIAIVAGILFFLLFSYAFNYLSPWNFSEVDLAISRYGMESGSEFIEFVENSIQLGTIWKLLDIRNVIIMLLIFGGGQVLTFAGIHMLIDKIFFKKFYEQPNHFAALRRGALIFIIICTLVFLKSIGGLIWYNIFAVVLLAVLIEYAFSARSVSDLKDSKQTQDA</sequence>
<feature type="transmembrane region" description="Helical" evidence="1">
    <location>
        <begin position="132"/>
        <end position="151"/>
    </location>
</feature>
<dbReference type="EMBL" id="JYPD01000021">
    <property type="protein sequence ID" value="KXK08946.1"/>
    <property type="molecule type" value="Genomic_DNA"/>
</dbReference>
<evidence type="ECO:0000313" key="2">
    <source>
        <dbReference type="EMBL" id="KXK08946.1"/>
    </source>
</evidence>
<comment type="caution">
    <text evidence="2">The sequence shown here is derived from an EMBL/GenBank/DDBJ whole genome shotgun (WGS) entry which is preliminary data.</text>
</comment>
<proteinExistence type="predicted"/>